<name>A0ABR2STN8_9ROSI</name>
<protein>
    <submittedName>
        <fullName evidence="2">Uncharacterized protein</fullName>
    </submittedName>
</protein>
<accession>A0ABR2STN8</accession>
<dbReference type="EMBL" id="JBBPBN010000012">
    <property type="protein sequence ID" value="KAK9028309.1"/>
    <property type="molecule type" value="Genomic_DNA"/>
</dbReference>
<proteinExistence type="predicted"/>
<comment type="caution">
    <text evidence="2">The sequence shown here is derived from an EMBL/GenBank/DDBJ whole genome shotgun (WGS) entry which is preliminary data.</text>
</comment>
<gene>
    <name evidence="2" type="ORF">V6N11_068116</name>
</gene>
<feature type="compositionally biased region" description="Basic and acidic residues" evidence="1">
    <location>
        <begin position="366"/>
        <end position="383"/>
    </location>
</feature>
<organism evidence="2 3">
    <name type="scientific">Hibiscus sabdariffa</name>
    <name type="common">roselle</name>
    <dbReference type="NCBI Taxonomy" id="183260"/>
    <lineage>
        <taxon>Eukaryota</taxon>
        <taxon>Viridiplantae</taxon>
        <taxon>Streptophyta</taxon>
        <taxon>Embryophyta</taxon>
        <taxon>Tracheophyta</taxon>
        <taxon>Spermatophyta</taxon>
        <taxon>Magnoliopsida</taxon>
        <taxon>eudicotyledons</taxon>
        <taxon>Gunneridae</taxon>
        <taxon>Pentapetalae</taxon>
        <taxon>rosids</taxon>
        <taxon>malvids</taxon>
        <taxon>Malvales</taxon>
        <taxon>Malvaceae</taxon>
        <taxon>Malvoideae</taxon>
        <taxon>Hibiscus</taxon>
    </lineage>
</organism>
<sequence length="471" mass="53451">MTLSLLNPKSRACLRPIPAPAYHQRSGCRHSLPMERVVVPPSLAKSLPCVIFPALVLWLFQLTSIFPFFLRVNYVKHLNIPSGVVGACRLDLAYEHFKEKPHLFQFVPNEKHVLTYSRHFLYGIVFKTPQPIGPYDTLTFSAPRVKEANKLLKTISQDGERRKVDGVPVLGAQNLDSAVATTDGIKWYTLYFFDENMLDNILEDYVDKHFHALTQTRHMQRQPEVIEEIGDTMWEPLEVQDVLDEVGHPAIPLSDISKAAEIQLLYVVDKALLGNRWLRKVTGIQPKFPSMVDSFERRIMQFWSRFFSLLRSAASFLRASESATCLSNSETDHGTSEIISVDDFKTDNRQKQDFRFPWLKQGKLKQRSDARNESPSDECKKQNLETNPFLPKITMVGISTGDGLVSKSSLKKTMEDLTRELEMTGHGNSSGSEVNELEVEDRDPLFVANMGDYYLGLAKTGSARRIRGGNN</sequence>
<evidence type="ECO:0000313" key="3">
    <source>
        <dbReference type="Proteomes" id="UP001396334"/>
    </source>
</evidence>
<evidence type="ECO:0000256" key="1">
    <source>
        <dbReference type="SAM" id="MobiDB-lite"/>
    </source>
</evidence>
<dbReference type="PANTHER" id="PTHR35138">
    <property type="entry name" value="OS01G0225300 PROTEIN"/>
    <property type="match status" value="1"/>
</dbReference>
<feature type="region of interest" description="Disordered" evidence="1">
    <location>
        <begin position="362"/>
        <end position="385"/>
    </location>
</feature>
<evidence type="ECO:0000313" key="2">
    <source>
        <dbReference type="EMBL" id="KAK9028309.1"/>
    </source>
</evidence>
<keyword evidence="3" id="KW-1185">Reference proteome</keyword>
<dbReference type="PANTHER" id="PTHR35138:SF1">
    <property type="entry name" value="MYB-LIKE DOMAIN-CONTAINING PROTEIN"/>
    <property type="match status" value="1"/>
</dbReference>
<reference evidence="2 3" key="1">
    <citation type="journal article" date="2024" name="G3 (Bethesda)">
        <title>Genome assembly of Hibiscus sabdariffa L. provides insights into metabolisms of medicinal natural products.</title>
        <authorList>
            <person name="Kim T."/>
        </authorList>
    </citation>
    <scope>NUCLEOTIDE SEQUENCE [LARGE SCALE GENOMIC DNA]</scope>
    <source>
        <strain evidence="2">TK-2024</strain>
        <tissue evidence="2">Old leaves</tissue>
    </source>
</reference>
<dbReference type="Proteomes" id="UP001396334">
    <property type="component" value="Unassembled WGS sequence"/>
</dbReference>